<accession>M9M7D6</accession>
<name>M9M7D6_PAEPP</name>
<proteinExistence type="predicted"/>
<sequence>MRQEAAEYKQAMQRRDEIMLNITDYSAELVKDPFRILAGRRYEFRLDIEVSEEDELYSEYGVYVRVIYAVEEDRAYIVKHELYERTTDRYLEFDLEDDEIAAVNLFCSDHYAEADE</sequence>
<dbReference type="AlphaFoldDB" id="M9M7D6"/>
<dbReference type="EMBL" id="BALG01000228">
    <property type="protein sequence ID" value="GAC43608.1"/>
    <property type="molecule type" value="Genomic_DNA"/>
</dbReference>
<protein>
    <submittedName>
        <fullName evidence="1">Pullulanase</fullName>
    </submittedName>
</protein>
<dbReference type="Proteomes" id="UP000029453">
    <property type="component" value="Unassembled WGS sequence"/>
</dbReference>
<dbReference type="InterPro" id="IPR045424">
    <property type="entry name" value="DUF6509"/>
</dbReference>
<organism evidence="1 2">
    <name type="scientific">Paenibacillus popilliae ATCC 14706</name>
    <dbReference type="NCBI Taxonomy" id="1212764"/>
    <lineage>
        <taxon>Bacteria</taxon>
        <taxon>Bacillati</taxon>
        <taxon>Bacillota</taxon>
        <taxon>Bacilli</taxon>
        <taxon>Bacillales</taxon>
        <taxon>Paenibacillaceae</taxon>
        <taxon>Paenibacillus</taxon>
    </lineage>
</organism>
<evidence type="ECO:0000313" key="1">
    <source>
        <dbReference type="EMBL" id="GAC43608.1"/>
    </source>
</evidence>
<dbReference type="Pfam" id="PF20119">
    <property type="entry name" value="DUF6509"/>
    <property type="match status" value="1"/>
</dbReference>
<reference evidence="1 2" key="1">
    <citation type="submission" date="2012-10" db="EMBL/GenBank/DDBJ databases">
        <title>Draft Genome Sequence of Paenibacillus popilliae ATCC 14706T.</title>
        <authorList>
            <person name="Iiyama K."/>
            <person name="Mori K."/>
            <person name="Mon H."/>
            <person name="Chieda Y."/>
            <person name="Lee J.M."/>
            <person name="Kusakabe T."/>
            <person name="Tashiro K."/>
            <person name="Asano S."/>
            <person name="Yasunaga-Aoki C."/>
            <person name="Shimizu S."/>
        </authorList>
    </citation>
    <scope>NUCLEOTIDE SEQUENCE [LARGE SCALE GENOMIC DNA]</scope>
    <source>
        <strain evidence="1 2">ATCC 14706</strain>
    </source>
</reference>
<evidence type="ECO:0000313" key="2">
    <source>
        <dbReference type="Proteomes" id="UP000029453"/>
    </source>
</evidence>
<gene>
    <name evidence="1" type="ORF">PPOP_3007</name>
</gene>
<comment type="caution">
    <text evidence="1">The sequence shown here is derived from an EMBL/GenBank/DDBJ whole genome shotgun (WGS) entry which is preliminary data.</text>
</comment>
<keyword evidence="2" id="KW-1185">Reference proteome</keyword>